<dbReference type="InterPro" id="IPR025048">
    <property type="entry name" value="DUF3987"/>
</dbReference>
<dbReference type="RefSeq" id="WP_011369118.1">
    <property type="nucleotide sequence ID" value="NC_007519.1"/>
</dbReference>
<evidence type="ECO:0000313" key="1">
    <source>
        <dbReference type="EMBL" id="ABB40198.1"/>
    </source>
</evidence>
<reference evidence="1 2" key="1">
    <citation type="journal article" date="2011" name="J. Bacteriol.">
        <title>Complete genome sequence and updated annotation of Desulfovibrio alaskensis G20.</title>
        <authorList>
            <person name="Hauser L.J."/>
            <person name="Land M.L."/>
            <person name="Brown S.D."/>
            <person name="Larimer F."/>
            <person name="Keller K.L."/>
            <person name="Rapp-Giles B.J."/>
            <person name="Price M.N."/>
            <person name="Lin M."/>
            <person name="Bruce D.C."/>
            <person name="Detter J.C."/>
            <person name="Tapia R."/>
            <person name="Han C.S."/>
            <person name="Goodwin L.A."/>
            <person name="Cheng J.F."/>
            <person name="Pitluck S."/>
            <person name="Copeland A."/>
            <person name="Lucas S."/>
            <person name="Nolan M."/>
            <person name="Lapidus A.L."/>
            <person name="Palumbo A.V."/>
            <person name="Wall J.D."/>
        </authorList>
    </citation>
    <scope>NUCLEOTIDE SEQUENCE [LARGE SCALE GENOMIC DNA]</scope>
    <source>
        <strain evidence="2">ATCC BAA 1058 / DSM 17464 / G20</strain>
    </source>
</reference>
<gene>
    <name evidence="1" type="ordered locus">Dde_3404</name>
</gene>
<protein>
    <recommendedName>
        <fullName evidence="3">DUF3987 domain-containing protein</fullName>
    </recommendedName>
</protein>
<dbReference type="Proteomes" id="UP000002710">
    <property type="component" value="Chromosome"/>
</dbReference>
<proteinExistence type="predicted"/>
<dbReference type="STRING" id="207559.Dde_3404"/>
<dbReference type="eggNOG" id="COG0305">
    <property type="taxonomic scope" value="Bacteria"/>
</dbReference>
<dbReference type="Pfam" id="PF13148">
    <property type="entry name" value="DUF3987"/>
    <property type="match status" value="1"/>
</dbReference>
<name>Q30VU8_OLEA2</name>
<evidence type="ECO:0008006" key="3">
    <source>
        <dbReference type="Google" id="ProtNLM"/>
    </source>
</evidence>
<organism evidence="1 2">
    <name type="scientific">Oleidesulfovibrio alaskensis (strain ATCC BAA-1058 / DSM 17464 / G20)</name>
    <name type="common">Desulfovibrio alaskensis</name>
    <dbReference type="NCBI Taxonomy" id="207559"/>
    <lineage>
        <taxon>Bacteria</taxon>
        <taxon>Pseudomonadati</taxon>
        <taxon>Thermodesulfobacteriota</taxon>
        <taxon>Desulfovibrionia</taxon>
        <taxon>Desulfovibrionales</taxon>
        <taxon>Desulfovibrionaceae</taxon>
        <taxon>Oleidesulfovibrio</taxon>
    </lineage>
</organism>
<accession>Q30VU8</accession>
<dbReference type="KEGG" id="dde:Dde_3404"/>
<dbReference type="AlphaFoldDB" id="Q30VU8"/>
<keyword evidence="2" id="KW-1185">Reference proteome</keyword>
<sequence length="496" mass="56652">MTDKLSPRGRPLYLGSRGRHTRFSRIADSVADSFNLSKELTTATLLAAVNSALRGKASITINQDWDEPVNAFFLVCAESGGGKSPSNNFFKQPQLNFQTEWNEQNKNLYLRASVDKKYFAQKLKKHTQQAAELDYGNPKALEQYHAETTRLTEAYEKALRCQPLELFVDDVTNKSLIEAMSRQDGRIAIMEPEVSAFRHIVRAKEVSPILDTILKSFSGERIQLNRAGEPALTIERPILALNIMVQPPIMMQLAKNKAIQGRGILGRFFVTIVEKPRYSRFRHDPIEVPPEVRFEYQDTIYKILTTVEKSKDLLSFSLSDEATEAWLAVKDDVESSIPHNPPPGYGEWKAKAGKHLLHLACLVHIFEHQASNTIIDKRSFELAELLFNFFDKNMWSMLRFMYPEIDFLVAVKALSSGKLYNMGEFSARDMQRALGTYNSTQIAQGIDWLLDNRAIDPIEHRHIENSAKTTMHVGRKKSPTYKIIDAEWHYLRDELL</sequence>
<evidence type="ECO:0000313" key="2">
    <source>
        <dbReference type="Proteomes" id="UP000002710"/>
    </source>
</evidence>
<dbReference type="HOGENOM" id="CLU_549495_0_0_7"/>
<dbReference type="EMBL" id="CP000112">
    <property type="protein sequence ID" value="ABB40198.1"/>
    <property type="molecule type" value="Genomic_DNA"/>
</dbReference>